<name>A0A238YG15_9ACTN</name>
<evidence type="ECO:0000313" key="1">
    <source>
        <dbReference type="EMBL" id="SNR70020.1"/>
    </source>
</evidence>
<sequence length="44" mass="4942">MTLGHWHGYLWTGSSKDRGIVKCGQRSGIANHRVWRMGWDGGVS</sequence>
<evidence type="ECO:0000313" key="2">
    <source>
        <dbReference type="Proteomes" id="UP000198415"/>
    </source>
</evidence>
<protein>
    <submittedName>
        <fullName evidence="1">Uncharacterized protein</fullName>
    </submittedName>
</protein>
<dbReference type="Proteomes" id="UP000198415">
    <property type="component" value="Unassembled WGS sequence"/>
</dbReference>
<reference evidence="1 2" key="1">
    <citation type="submission" date="2017-06" db="EMBL/GenBank/DDBJ databases">
        <authorList>
            <person name="Kim H.J."/>
            <person name="Triplett B.A."/>
        </authorList>
    </citation>
    <scope>NUCLEOTIDE SEQUENCE [LARGE SCALE GENOMIC DNA]</scope>
    <source>
        <strain evidence="1 2">DSM 43151</strain>
    </source>
</reference>
<accession>A0A238YG15</accession>
<dbReference type="EMBL" id="FZNR01000004">
    <property type="protein sequence ID" value="SNR70020.1"/>
    <property type="molecule type" value="Genomic_DNA"/>
</dbReference>
<organism evidence="1 2">
    <name type="scientific">Actinoplanes regularis</name>
    <dbReference type="NCBI Taxonomy" id="52697"/>
    <lineage>
        <taxon>Bacteria</taxon>
        <taxon>Bacillati</taxon>
        <taxon>Actinomycetota</taxon>
        <taxon>Actinomycetes</taxon>
        <taxon>Micromonosporales</taxon>
        <taxon>Micromonosporaceae</taxon>
        <taxon>Actinoplanes</taxon>
    </lineage>
</organism>
<keyword evidence="2" id="KW-1185">Reference proteome</keyword>
<dbReference type="AlphaFoldDB" id="A0A238YG15"/>
<proteinExistence type="predicted"/>
<gene>
    <name evidence="1" type="ORF">SAMN06264365_104526</name>
</gene>